<evidence type="ECO:0000256" key="3">
    <source>
        <dbReference type="SAM" id="MobiDB-lite"/>
    </source>
</evidence>
<dbReference type="SUPFAM" id="SSF53098">
    <property type="entry name" value="Ribonuclease H-like"/>
    <property type="match status" value="1"/>
</dbReference>
<dbReference type="Gene3D" id="3.30.420.10">
    <property type="entry name" value="Ribonuclease H-like superfamily/Ribonuclease H"/>
    <property type="match status" value="1"/>
</dbReference>
<dbReference type="InterPro" id="IPR013103">
    <property type="entry name" value="RVT_2"/>
</dbReference>
<feature type="compositionally biased region" description="Basic and acidic residues" evidence="3">
    <location>
        <begin position="218"/>
        <end position="232"/>
    </location>
</feature>
<accession>A0A438DEQ9</accession>
<dbReference type="PROSITE" id="PS50994">
    <property type="entry name" value="INTEGRASE"/>
    <property type="match status" value="1"/>
</dbReference>
<feature type="compositionally biased region" description="Acidic residues" evidence="3">
    <location>
        <begin position="208"/>
        <end position="217"/>
    </location>
</feature>
<gene>
    <name evidence="5" type="primary">RE2_142</name>
    <name evidence="5" type="ORF">CK203_100754</name>
</gene>
<evidence type="ECO:0000256" key="1">
    <source>
        <dbReference type="ARBA" id="ARBA00022723"/>
    </source>
</evidence>
<dbReference type="GO" id="GO:0046872">
    <property type="term" value="F:metal ion binding"/>
    <property type="evidence" value="ECO:0007669"/>
    <property type="project" value="UniProtKB-KW"/>
</dbReference>
<proteinExistence type="predicted"/>
<dbReference type="InterPro" id="IPR001584">
    <property type="entry name" value="Integrase_cat-core"/>
</dbReference>
<sequence>MNLMGPKRTESLGDKKYILVMVDDYSRYAWVAFLRDKNESFINFKDIGLKIQNEKGYPIERIRSDRGREFDNSNFLEFCHYLGIKHEFSAPRTPQQNGVVERKNHVLQEMARTMLNQHELPTHFWAEAINTTCYTSNRIHLRPHTRKTCYKLWKGKKPSVKYFRVFGSICYILKDHKTLGSRLRECDDDKIDVSKEIELIEEKYEDEKLSEEEENKEDEEKKGDRGRIEPSKKNKSRVPKNHPLSNVIGDYEDSINEVWLLVPRPKYVNVIGTKWIFKNKMDENGVIVRNKARLVAQGFKQIEGIDFDETFASIARLESIRILLAIACVWKFKLFQMDAKSVFLNEILNEEVYVEQPKGFQDPRYPNNVYRLRKALYGLKQAPRAWHEILTSYLLKKRFMRE</sequence>
<keyword evidence="2" id="KW-0378">Hydrolase</keyword>
<comment type="caution">
    <text evidence="5">The sequence shown here is derived from an EMBL/GenBank/DDBJ whole genome shotgun (WGS) entry which is preliminary data.</text>
</comment>
<dbReference type="GO" id="GO:0016787">
    <property type="term" value="F:hydrolase activity"/>
    <property type="evidence" value="ECO:0007669"/>
    <property type="project" value="UniProtKB-KW"/>
</dbReference>
<dbReference type="GO" id="GO:0015074">
    <property type="term" value="P:DNA integration"/>
    <property type="evidence" value="ECO:0007669"/>
    <property type="project" value="InterPro"/>
</dbReference>
<feature type="region of interest" description="Disordered" evidence="3">
    <location>
        <begin position="206"/>
        <end position="241"/>
    </location>
</feature>
<organism evidence="5 6">
    <name type="scientific">Vitis vinifera</name>
    <name type="common">Grape</name>
    <dbReference type="NCBI Taxonomy" id="29760"/>
    <lineage>
        <taxon>Eukaryota</taxon>
        <taxon>Viridiplantae</taxon>
        <taxon>Streptophyta</taxon>
        <taxon>Embryophyta</taxon>
        <taxon>Tracheophyta</taxon>
        <taxon>Spermatophyta</taxon>
        <taxon>Magnoliopsida</taxon>
        <taxon>eudicotyledons</taxon>
        <taxon>Gunneridae</taxon>
        <taxon>Pentapetalae</taxon>
        <taxon>rosids</taxon>
        <taxon>Vitales</taxon>
        <taxon>Vitaceae</taxon>
        <taxon>Viteae</taxon>
        <taxon>Vitis</taxon>
    </lineage>
</organism>
<dbReference type="GO" id="GO:0003676">
    <property type="term" value="F:nucleic acid binding"/>
    <property type="evidence" value="ECO:0007669"/>
    <property type="project" value="InterPro"/>
</dbReference>
<evidence type="ECO:0000313" key="6">
    <source>
        <dbReference type="Proteomes" id="UP000288805"/>
    </source>
</evidence>
<evidence type="ECO:0000313" key="5">
    <source>
        <dbReference type="EMBL" id="RVW33973.1"/>
    </source>
</evidence>
<name>A0A438DEQ9_VITVI</name>
<dbReference type="Proteomes" id="UP000288805">
    <property type="component" value="Unassembled WGS sequence"/>
</dbReference>
<protein>
    <submittedName>
        <fullName evidence="5">Retrovirus-related Pol polyprotein from transposon RE2</fullName>
    </submittedName>
</protein>
<dbReference type="InterPro" id="IPR039537">
    <property type="entry name" value="Retrotran_Ty1/copia-like"/>
</dbReference>
<dbReference type="PANTHER" id="PTHR42648:SF21">
    <property type="entry name" value="CYSTEINE-RICH RLK (RECEPTOR-LIKE PROTEIN KINASE) 8"/>
    <property type="match status" value="1"/>
</dbReference>
<reference evidence="5 6" key="1">
    <citation type="journal article" date="2018" name="PLoS Genet.">
        <title>Population sequencing reveals clonal diversity and ancestral inbreeding in the grapevine cultivar Chardonnay.</title>
        <authorList>
            <person name="Roach M.J."/>
            <person name="Johnson D.L."/>
            <person name="Bohlmann J."/>
            <person name="van Vuuren H.J."/>
            <person name="Jones S.J."/>
            <person name="Pretorius I.S."/>
            <person name="Schmidt S.A."/>
            <person name="Borneman A.R."/>
        </authorList>
    </citation>
    <scope>NUCLEOTIDE SEQUENCE [LARGE SCALE GENOMIC DNA]</scope>
    <source>
        <strain evidence="6">cv. Chardonnay</strain>
        <tissue evidence="5">Leaf</tissue>
    </source>
</reference>
<dbReference type="InterPro" id="IPR036397">
    <property type="entry name" value="RNaseH_sf"/>
</dbReference>
<dbReference type="InterPro" id="IPR012337">
    <property type="entry name" value="RNaseH-like_sf"/>
</dbReference>
<dbReference type="PANTHER" id="PTHR42648">
    <property type="entry name" value="TRANSPOSASE, PUTATIVE-RELATED"/>
    <property type="match status" value="1"/>
</dbReference>
<keyword evidence="1" id="KW-0479">Metal-binding</keyword>
<dbReference type="Pfam" id="PF07727">
    <property type="entry name" value="RVT_2"/>
    <property type="match status" value="1"/>
</dbReference>
<evidence type="ECO:0000256" key="2">
    <source>
        <dbReference type="ARBA" id="ARBA00022801"/>
    </source>
</evidence>
<dbReference type="EMBL" id="QGNW01001661">
    <property type="protein sequence ID" value="RVW33973.1"/>
    <property type="molecule type" value="Genomic_DNA"/>
</dbReference>
<evidence type="ECO:0000259" key="4">
    <source>
        <dbReference type="PROSITE" id="PS50994"/>
    </source>
</evidence>
<dbReference type="Pfam" id="PF00665">
    <property type="entry name" value="rve"/>
    <property type="match status" value="1"/>
</dbReference>
<dbReference type="AlphaFoldDB" id="A0A438DEQ9"/>
<feature type="domain" description="Integrase catalytic" evidence="4">
    <location>
        <begin position="1"/>
        <end position="157"/>
    </location>
</feature>